<evidence type="ECO:0000313" key="3">
    <source>
        <dbReference type="EMBL" id="KAF5328866.1"/>
    </source>
</evidence>
<keyword evidence="2" id="KW-0472">Membrane</keyword>
<comment type="caution">
    <text evidence="3">The sequence shown here is derived from an EMBL/GenBank/DDBJ whole genome shotgun (WGS) entry which is preliminary data.</text>
</comment>
<accession>A0A8H5BTC8</accession>
<protein>
    <submittedName>
        <fullName evidence="3">Uncharacterized protein</fullName>
    </submittedName>
</protein>
<dbReference type="EMBL" id="JAACJJ010000003">
    <property type="protein sequence ID" value="KAF5328866.1"/>
    <property type="molecule type" value="Genomic_DNA"/>
</dbReference>
<dbReference type="AlphaFoldDB" id="A0A8H5BTC8"/>
<evidence type="ECO:0000313" key="4">
    <source>
        <dbReference type="Proteomes" id="UP000567179"/>
    </source>
</evidence>
<reference evidence="3 4" key="1">
    <citation type="journal article" date="2020" name="ISME J.">
        <title>Uncovering the hidden diversity of litter-decomposition mechanisms in mushroom-forming fungi.</title>
        <authorList>
            <person name="Floudas D."/>
            <person name="Bentzer J."/>
            <person name="Ahren D."/>
            <person name="Johansson T."/>
            <person name="Persson P."/>
            <person name="Tunlid A."/>
        </authorList>
    </citation>
    <scope>NUCLEOTIDE SEQUENCE [LARGE SCALE GENOMIC DNA]</scope>
    <source>
        <strain evidence="3 4">CBS 101986</strain>
    </source>
</reference>
<dbReference type="Proteomes" id="UP000567179">
    <property type="component" value="Unassembled WGS sequence"/>
</dbReference>
<feature type="compositionally biased region" description="Basic and acidic residues" evidence="1">
    <location>
        <begin position="334"/>
        <end position="351"/>
    </location>
</feature>
<feature type="compositionally biased region" description="Polar residues" evidence="1">
    <location>
        <begin position="133"/>
        <end position="144"/>
    </location>
</feature>
<keyword evidence="2" id="KW-0812">Transmembrane</keyword>
<feature type="region of interest" description="Disordered" evidence="1">
    <location>
        <begin position="333"/>
        <end position="370"/>
    </location>
</feature>
<organism evidence="3 4">
    <name type="scientific">Psilocybe cf. subviscida</name>
    <dbReference type="NCBI Taxonomy" id="2480587"/>
    <lineage>
        <taxon>Eukaryota</taxon>
        <taxon>Fungi</taxon>
        <taxon>Dikarya</taxon>
        <taxon>Basidiomycota</taxon>
        <taxon>Agaricomycotina</taxon>
        <taxon>Agaricomycetes</taxon>
        <taxon>Agaricomycetidae</taxon>
        <taxon>Agaricales</taxon>
        <taxon>Agaricineae</taxon>
        <taxon>Strophariaceae</taxon>
        <taxon>Psilocybe</taxon>
    </lineage>
</organism>
<dbReference type="OrthoDB" id="2562239at2759"/>
<feature type="transmembrane region" description="Helical" evidence="2">
    <location>
        <begin position="257"/>
        <end position="277"/>
    </location>
</feature>
<keyword evidence="4" id="KW-1185">Reference proteome</keyword>
<gene>
    <name evidence="3" type="ORF">D9619_011724</name>
</gene>
<sequence length="370" mass="41815">MSTVWFPAPIGGKIDNDDFAPSILFAVLYGLLLPLVAYRMLHRRSRTLLLLGSAIFAIERIVVFSLRARQARRESISRGLTTYMQLSFGTGFLGLANDLVNLLRCLLINPTYGSDKWPEAPGARTNDDEVDPTDSSANDTNAESDYQHLYPSEDTLSMKLLQHSMPPPPPGTPDKKKLRDDVRGWCGLCALGFLLGATVTSILASTWFSRGYDNQKRANEVQIFRYVSTGIMLALSGLMTYYGAVWGYTKLPRVNRMGCVVFMVLISLTSIVGVYRLTVMRLRTDSLQVPGPLSTAWAKTAFYVFHIVPEWLFILILFSVNTRRIFGTGPWGDYRGKDETEKQRQKREAKEAKRRQKRMERNKQPQQQVA</sequence>
<feature type="region of interest" description="Disordered" evidence="1">
    <location>
        <begin position="118"/>
        <end position="144"/>
    </location>
</feature>
<evidence type="ECO:0000256" key="2">
    <source>
        <dbReference type="SAM" id="Phobius"/>
    </source>
</evidence>
<keyword evidence="2" id="KW-1133">Transmembrane helix</keyword>
<name>A0A8H5BTC8_9AGAR</name>
<evidence type="ECO:0000256" key="1">
    <source>
        <dbReference type="SAM" id="MobiDB-lite"/>
    </source>
</evidence>
<feature type="transmembrane region" description="Helical" evidence="2">
    <location>
        <begin position="185"/>
        <end position="208"/>
    </location>
</feature>
<feature type="transmembrane region" description="Helical" evidence="2">
    <location>
        <begin position="20"/>
        <end position="41"/>
    </location>
</feature>
<feature type="transmembrane region" description="Helical" evidence="2">
    <location>
        <begin position="297"/>
        <end position="318"/>
    </location>
</feature>
<proteinExistence type="predicted"/>
<feature type="transmembrane region" description="Helical" evidence="2">
    <location>
        <begin position="223"/>
        <end position="245"/>
    </location>
</feature>